<name>A0A4R1LZZ6_9SPHI</name>
<dbReference type="Pfam" id="PF00534">
    <property type="entry name" value="Glycos_transf_1"/>
    <property type="match status" value="1"/>
</dbReference>
<sequence>MKVLFFIDTLQTGGAEKSILEIAANLKEFDPIICTLFSDKDDLKKEFAKVKIPVYELGLKKSSKFWIFKGKKAFETLIKTIEPDIIHAHLFKSELVARISNRPKSILLIGAFVNDSYSKERYEAQTFTRNIKLNMVKFIDRILAKKVDYFTSITKTISISNARALGVDINKITTIYRGRSIENYNPVQPMYESKDRFVFLTIARLLKRKGYIELIDAIGELKNTNEDFICMIAGDGADANEIKLYANRKGVSNNIEFLGNRNDISALLQKTHSFIFPSHYEGQGGALVEAMLSAKPIILSDIDVFKEQINEGETGIFFKLKNPIDLAEKMNWMMNNYDSGKEMGLKARSVAMEKFDILKIGDQHDSFYKSVLENFDK</sequence>
<dbReference type="GO" id="GO:0016757">
    <property type="term" value="F:glycosyltransferase activity"/>
    <property type="evidence" value="ECO:0007669"/>
    <property type="project" value="InterPro"/>
</dbReference>
<protein>
    <submittedName>
        <fullName evidence="3">Glycosyltransferase involved in cell wall biosynthesis</fullName>
    </submittedName>
</protein>
<gene>
    <name evidence="3" type="ORF">C8N28_0221</name>
</gene>
<dbReference type="SUPFAM" id="SSF53756">
    <property type="entry name" value="UDP-Glycosyltransferase/glycogen phosphorylase"/>
    <property type="match status" value="1"/>
</dbReference>
<dbReference type="RefSeq" id="WP_132220699.1">
    <property type="nucleotide sequence ID" value="NZ_SMGO01000001.1"/>
</dbReference>
<accession>A0A4R1LZZ6</accession>
<feature type="domain" description="Glycosyl transferase family 1" evidence="1">
    <location>
        <begin position="193"/>
        <end position="348"/>
    </location>
</feature>
<dbReference type="PANTHER" id="PTHR12526:SF638">
    <property type="entry name" value="SPORE COAT PROTEIN SA"/>
    <property type="match status" value="1"/>
</dbReference>
<feature type="domain" description="Glycosyltransferase subfamily 4-like N-terminal" evidence="2">
    <location>
        <begin position="13"/>
        <end position="179"/>
    </location>
</feature>
<dbReference type="PANTHER" id="PTHR12526">
    <property type="entry name" value="GLYCOSYLTRANSFERASE"/>
    <property type="match status" value="1"/>
</dbReference>
<dbReference type="InterPro" id="IPR001296">
    <property type="entry name" value="Glyco_trans_1"/>
</dbReference>
<reference evidence="3 4" key="1">
    <citation type="submission" date="2019-03" db="EMBL/GenBank/DDBJ databases">
        <title>Genomic Encyclopedia of Archaeal and Bacterial Type Strains, Phase II (KMG-II): from individual species to whole genera.</title>
        <authorList>
            <person name="Goeker M."/>
        </authorList>
    </citation>
    <scope>NUCLEOTIDE SEQUENCE [LARGE SCALE GENOMIC DNA]</scope>
    <source>
        <strain evidence="3 4">DSM 22554</strain>
    </source>
</reference>
<proteinExistence type="predicted"/>
<dbReference type="Pfam" id="PF13439">
    <property type="entry name" value="Glyco_transf_4"/>
    <property type="match status" value="1"/>
</dbReference>
<organism evidence="3 4">
    <name type="scientific">Albibacterium bauzanense</name>
    <dbReference type="NCBI Taxonomy" id="653929"/>
    <lineage>
        <taxon>Bacteria</taxon>
        <taxon>Pseudomonadati</taxon>
        <taxon>Bacteroidota</taxon>
        <taxon>Sphingobacteriia</taxon>
        <taxon>Sphingobacteriales</taxon>
        <taxon>Sphingobacteriaceae</taxon>
        <taxon>Albibacterium</taxon>
    </lineage>
</organism>
<comment type="caution">
    <text evidence="3">The sequence shown here is derived from an EMBL/GenBank/DDBJ whole genome shotgun (WGS) entry which is preliminary data.</text>
</comment>
<dbReference type="InterPro" id="IPR028098">
    <property type="entry name" value="Glyco_trans_4-like_N"/>
</dbReference>
<keyword evidence="4" id="KW-1185">Reference proteome</keyword>
<dbReference type="AlphaFoldDB" id="A0A4R1LZZ6"/>
<dbReference type="EMBL" id="SMGO01000001">
    <property type="protein sequence ID" value="TCK84925.1"/>
    <property type="molecule type" value="Genomic_DNA"/>
</dbReference>
<dbReference type="OrthoDB" id="7560678at2"/>
<dbReference type="Gene3D" id="3.40.50.2000">
    <property type="entry name" value="Glycogen Phosphorylase B"/>
    <property type="match status" value="2"/>
</dbReference>
<evidence type="ECO:0000313" key="4">
    <source>
        <dbReference type="Proteomes" id="UP000294616"/>
    </source>
</evidence>
<evidence type="ECO:0000259" key="2">
    <source>
        <dbReference type="Pfam" id="PF13439"/>
    </source>
</evidence>
<evidence type="ECO:0000313" key="3">
    <source>
        <dbReference type="EMBL" id="TCK84925.1"/>
    </source>
</evidence>
<dbReference type="Proteomes" id="UP000294616">
    <property type="component" value="Unassembled WGS sequence"/>
</dbReference>
<keyword evidence="3" id="KW-0808">Transferase</keyword>
<evidence type="ECO:0000259" key="1">
    <source>
        <dbReference type="Pfam" id="PF00534"/>
    </source>
</evidence>